<keyword evidence="11" id="KW-1185">Reference proteome</keyword>
<dbReference type="OrthoDB" id="10003743at2759"/>
<evidence type="ECO:0000256" key="4">
    <source>
        <dbReference type="ARBA" id="ARBA00022833"/>
    </source>
</evidence>
<dbReference type="GO" id="GO:0010312">
    <property type="term" value="P:detoxification of zinc ion"/>
    <property type="evidence" value="ECO:0007669"/>
    <property type="project" value="TreeGrafter"/>
</dbReference>
<feature type="transmembrane region" description="Helical" evidence="7">
    <location>
        <begin position="23"/>
        <end position="40"/>
    </location>
</feature>
<keyword evidence="5 7" id="KW-1133">Transmembrane helix</keyword>
<dbReference type="EMBL" id="CAJOBC010007971">
    <property type="protein sequence ID" value="CAF3948742.1"/>
    <property type="molecule type" value="Genomic_DNA"/>
</dbReference>
<evidence type="ECO:0000256" key="1">
    <source>
        <dbReference type="ARBA" id="ARBA00004141"/>
    </source>
</evidence>
<dbReference type="SUPFAM" id="SSF161111">
    <property type="entry name" value="Cation efflux protein transmembrane domain-like"/>
    <property type="match status" value="1"/>
</dbReference>
<evidence type="ECO:0000313" key="11">
    <source>
        <dbReference type="Proteomes" id="UP000663829"/>
    </source>
</evidence>
<keyword evidence="3 7" id="KW-0812">Transmembrane</keyword>
<dbReference type="PANTHER" id="PTHR45820">
    <property type="entry name" value="FI23527P1"/>
    <property type="match status" value="1"/>
</dbReference>
<dbReference type="EMBL" id="CAJNOQ010007971">
    <property type="protein sequence ID" value="CAF1184479.1"/>
    <property type="molecule type" value="Genomic_DNA"/>
</dbReference>
<reference evidence="9" key="1">
    <citation type="submission" date="2021-02" db="EMBL/GenBank/DDBJ databases">
        <authorList>
            <person name="Nowell W R."/>
        </authorList>
    </citation>
    <scope>NUCLEOTIDE SEQUENCE</scope>
</reference>
<comment type="similarity">
    <text evidence="2">Belongs to the cation diffusion facilitator (CDF) transporter (TC 2.A.4) family. SLC30A subfamily.</text>
</comment>
<evidence type="ECO:0000256" key="3">
    <source>
        <dbReference type="ARBA" id="ARBA00022692"/>
    </source>
</evidence>
<keyword evidence="6 7" id="KW-0472">Membrane</keyword>
<evidence type="ECO:0000256" key="7">
    <source>
        <dbReference type="SAM" id="Phobius"/>
    </source>
</evidence>
<comment type="subcellular location">
    <subcellularLocation>
        <location evidence="1">Membrane</location>
        <topology evidence="1">Multi-pass membrane protein</topology>
    </subcellularLocation>
</comment>
<comment type="caution">
    <text evidence="9">The sequence shown here is derived from an EMBL/GenBank/DDBJ whole genome shotgun (WGS) entry which is preliminary data.</text>
</comment>
<dbReference type="PANTHER" id="PTHR45820:SF4">
    <property type="entry name" value="ZINC TRANSPORTER 63C, ISOFORM F"/>
    <property type="match status" value="1"/>
</dbReference>
<dbReference type="Proteomes" id="UP000663829">
    <property type="component" value="Unassembled WGS sequence"/>
</dbReference>
<proteinExistence type="inferred from homology"/>
<feature type="transmembrane region" description="Helical" evidence="7">
    <location>
        <begin position="247"/>
        <end position="269"/>
    </location>
</feature>
<evidence type="ECO:0000256" key="6">
    <source>
        <dbReference type="ARBA" id="ARBA00023136"/>
    </source>
</evidence>
<organism evidence="9 11">
    <name type="scientific">Didymodactylos carnosus</name>
    <dbReference type="NCBI Taxonomy" id="1234261"/>
    <lineage>
        <taxon>Eukaryota</taxon>
        <taxon>Metazoa</taxon>
        <taxon>Spiralia</taxon>
        <taxon>Gnathifera</taxon>
        <taxon>Rotifera</taxon>
        <taxon>Eurotatoria</taxon>
        <taxon>Bdelloidea</taxon>
        <taxon>Philodinida</taxon>
        <taxon>Philodinidae</taxon>
        <taxon>Didymodactylos</taxon>
    </lineage>
</organism>
<gene>
    <name evidence="9" type="ORF">GPM918_LOCUS22875</name>
    <name evidence="10" type="ORF">SRO942_LOCUS22872</name>
</gene>
<accession>A0A814V2Y7</accession>
<dbReference type="InterPro" id="IPR002524">
    <property type="entry name" value="Cation_efflux"/>
</dbReference>
<dbReference type="GO" id="GO:0005385">
    <property type="term" value="F:zinc ion transmembrane transporter activity"/>
    <property type="evidence" value="ECO:0007669"/>
    <property type="project" value="TreeGrafter"/>
</dbReference>
<name>A0A814V2Y7_9BILA</name>
<evidence type="ECO:0000256" key="2">
    <source>
        <dbReference type="ARBA" id="ARBA00008873"/>
    </source>
</evidence>
<dbReference type="Pfam" id="PF01545">
    <property type="entry name" value="Cation_efflux"/>
    <property type="match status" value="1"/>
</dbReference>
<dbReference type="NCBIfam" id="TIGR01297">
    <property type="entry name" value="CDF"/>
    <property type="match status" value="1"/>
</dbReference>
<dbReference type="GO" id="GO:0016020">
    <property type="term" value="C:membrane"/>
    <property type="evidence" value="ECO:0007669"/>
    <property type="project" value="UniProtKB-SubCell"/>
</dbReference>
<protein>
    <recommendedName>
        <fullName evidence="8">Cation efflux protein transmembrane domain-containing protein</fullName>
    </recommendedName>
</protein>
<evidence type="ECO:0000259" key="8">
    <source>
        <dbReference type="Pfam" id="PF01545"/>
    </source>
</evidence>
<dbReference type="Gene3D" id="1.20.1510.10">
    <property type="entry name" value="Cation efflux protein transmembrane domain"/>
    <property type="match status" value="1"/>
</dbReference>
<dbReference type="AlphaFoldDB" id="A0A814V2Y7"/>
<feature type="domain" description="Cation efflux protein transmembrane" evidence="8">
    <location>
        <begin position="3"/>
        <end position="274"/>
    </location>
</feature>
<dbReference type="GO" id="GO:0006882">
    <property type="term" value="P:intracellular zinc ion homeostasis"/>
    <property type="evidence" value="ECO:0007669"/>
    <property type="project" value="TreeGrafter"/>
</dbReference>
<feature type="transmembrane region" description="Helical" evidence="7">
    <location>
        <begin position="61"/>
        <end position="83"/>
    </location>
</feature>
<evidence type="ECO:0000256" key="5">
    <source>
        <dbReference type="ARBA" id="ARBA00022989"/>
    </source>
</evidence>
<evidence type="ECO:0000313" key="10">
    <source>
        <dbReference type="EMBL" id="CAF3948742.1"/>
    </source>
</evidence>
<feature type="transmembrane region" description="Helical" evidence="7">
    <location>
        <begin position="95"/>
        <end position="116"/>
    </location>
</feature>
<sequence length="392" mass="44454">MGIGITKITSGIRSHSELLIADGLYSIAEGIALIGVLFALHYSEKEARQKNNTFEWTRLELLAGLLQEVLLLSISISIIVDAINKLTSPNRIQDPFSMIVLGSVSATIGILGMFMFRGYDHVHNTKREIIERRKTDFIYSVRDRLNTIETSRHCHSISETIVNTLIVPDENLSVISKSDNFNLSSSYVVQTNYLNDGDEFEESRIYATFHALNYSVESLIVLLSGLLNKFVPNHDHFGRKINLWLKYLDLSLTLLMVVIIVTRGVPVVWSLSRIMTEAVPDGINTDKLIQTILHDIPEIKALHNLHVWRQTSSPPNRTVHARKILGVEYKTFFGSHYIRHFTLQFEYVSNKSDINECVYGVRGRKTGHESSANSAKKERKDTVLPKFLVETL</sequence>
<keyword evidence="4" id="KW-0862">Zinc</keyword>
<dbReference type="InterPro" id="IPR027469">
    <property type="entry name" value="Cation_efflux_TMD_sf"/>
</dbReference>
<evidence type="ECO:0000313" key="9">
    <source>
        <dbReference type="EMBL" id="CAF1184479.1"/>
    </source>
</evidence>
<dbReference type="Proteomes" id="UP000681722">
    <property type="component" value="Unassembled WGS sequence"/>
</dbReference>
<dbReference type="InterPro" id="IPR058533">
    <property type="entry name" value="Cation_efflux_TM"/>
</dbReference>